<keyword evidence="2" id="KW-1185">Reference proteome</keyword>
<dbReference type="AlphaFoldDB" id="A0A9N9HS98"/>
<accession>A0A9N9HS98</accession>
<protein>
    <submittedName>
        <fullName evidence="1">6613_t:CDS:1</fullName>
    </submittedName>
</protein>
<proteinExistence type="predicted"/>
<comment type="caution">
    <text evidence="1">The sequence shown here is derived from an EMBL/GenBank/DDBJ whole genome shotgun (WGS) entry which is preliminary data.</text>
</comment>
<name>A0A9N9HS98_9GLOM</name>
<sequence length="123" mass="14791">MTLQQKVQSIYQALLRACKIRDRVLILVNAYYLGQLLETESTNPSERIMLQNMMTIYYRLGVTRIYYLFEFLEVEQIQHTQIINFATIRQLKACEFRALINYTHQLSIRNEEETDEFLLEFKN</sequence>
<evidence type="ECO:0000313" key="2">
    <source>
        <dbReference type="Proteomes" id="UP000789570"/>
    </source>
</evidence>
<organism evidence="1 2">
    <name type="scientific">Funneliformis caledonium</name>
    <dbReference type="NCBI Taxonomy" id="1117310"/>
    <lineage>
        <taxon>Eukaryota</taxon>
        <taxon>Fungi</taxon>
        <taxon>Fungi incertae sedis</taxon>
        <taxon>Mucoromycota</taxon>
        <taxon>Glomeromycotina</taxon>
        <taxon>Glomeromycetes</taxon>
        <taxon>Glomerales</taxon>
        <taxon>Glomeraceae</taxon>
        <taxon>Funneliformis</taxon>
    </lineage>
</organism>
<evidence type="ECO:0000313" key="1">
    <source>
        <dbReference type="EMBL" id="CAG8703533.1"/>
    </source>
</evidence>
<reference evidence="1" key="1">
    <citation type="submission" date="2021-06" db="EMBL/GenBank/DDBJ databases">
        <authorList>
            <person name="Kallberg Y."/>
            <person name="Tangrot J."/>
            <person name="Rosling A."/>
        </authorList>
    </citation>
    <scope>NUCLEOTIDE SEQUENCE</scope>
    <source>
        <strain evidence="1">UK204</strain>
    </source>
</reference>
<dbReference type="OrthoDB" id="2444761at2759"/>
<dbReference type="Proteomes" id="UP000789570">
    <property type="component" value="Unassembled WGS sequence"/>
</dbReference>
<gene>
    <name evidence="1" type="ORF">FCALED_LOCUS13590</name>
</gene>
<dbReference type="EMBL" id="CAJVPQ010008093">
    <property type="protein sequence ID" value="CAG8703533.1"/>
    <property type="molecule type" value="Genomic_DNA"/>
</dbReference>